<dbReference type="Proteomes" id="UP000198582">
    <property type="component" value="Unassembled WGS sequence"/>
</dbReference>
<evidence type="ECO:0000313" key="1">
    <source>
        <dbReference type="EMBL" id="SEP53580.1"/>
    </source>
</evidence>
<protein>
    <recommendedName>
        <fullName evidence="3">IrrE N-terminal-like domain-containing protein</fullName>
    </recommendedName>
</protein>
<dbReference type="AlphaFoldDB" id="A0A1H8YN21"/>
<gene>
    <name evidence="1" type="ORF">SAMN04489732_1295</name>
</gene>
<evidence type="ECO:0000313" key="2">
    <source>
        <dbReference type="Proteomes" id="UP000198582"/>
    </source>
</evidence>
<sequence>MACDIPAGGPFGAWLSGARTDYILFQQSTSSVHQDHIVLHELAHILARDLGASAEDAARAEQTAIVAPERWTGSAGRAEPELDMDAVRRALRTGRYDQAHERDAETVATIILVWRTLQESIGIEPGDQRFAALGDVVGWGI</sequence>
<evidence type="ECO:0008006" key="3">
    <source>
        <dbReference type="Google" id="ProtNLM"/>
    </source>
</evidence>
<reference evidence="1 2" key="1">
    <citation type="submission" date="2016-10" db="EMBL/GenBank/DDBJ databases">
        <authorList>
            <person name="de Groot N.N."/>
        </authorList>
    </citation>
    <scope>NUCLEOTIDE SEQUENCE [LARGE SCALE GENOMIC DNA]</scope>
    <source>
        <strain evidence="1 2">DSM 44993</strain>
    </source>
</reference>
<accession>A0A1H8YN21</accession>
<keyword evidence="2" id="KW-1185">Reference proteome</keyword>
<dbReference type="STRING" id="394193.SAMN04489732_1295"/>
<dbReference type="EMBL" id="FOEF01000029">
    <property type="protein sequence ID" value="SEP53580.1"/>
    <property type="molecule type" value="Genomic_DNA"/>
</dbReference>
<proteinExistence type="predicted"/>
<organism evidence="1 2">
    <name type="scientific">Amycolatopsis saalfeldensis</name>
    <dbReference type="NCBI Taxonomy" id="394193"/>
    <lineage>
        <taxon>Bacteria</taxon>
        <taxon>Bacillati</taxon>
        <taxon>Actinomycetota</taxon>
        <taxon>Actinomycetes</taxon>
        <taxon>Pseudonocardiales</taxon>
        <taxon>Pseudonocardiaceae</taxon>
        <taxon>Amycolatopsis</taxon>
    </lineage>
</organism>
<name>A0A1H8YN21_9PSEU</name>